<dbReference type="InterPro" id="IPR017438">
    <property type="entry name" value="ATP-NAD_kinase_N"/>
</dbReference>
<dbReference type="STRING" id="51511.ENSCSAVP00000019812"/>
<sequence length="390" mass="42917">MKKKLFKGMVRHRLARSLGVGSSKNINDSKDVAEKWKRVIKYLISGKTLTKAEVDTVPELSPRKYTVYVNPFSGQGKALQMYNGPVRAMLAEAEINHKMIKTEYGGHARKMVKDLNLAECEGIIIVSGDGLVHEVINGLMERTDWEKAIKTPIGIVPGGSGNALAASVIYASTGLHPVPANVTSSVFQICRGRVEDIDIMAIETKSETNPDETVVKYGLLGLVIGIIADIDIESEYLRKLGQVFRTTLYAVMRILCLRTYNITVSYLPVTSKTLSVHESVGENISNGVDVLAAGDQPSVLRNHLLPSLNQENLPDNWITETDDFLLLMGANLTHLSQEVMINPDLDLNDGTIRLSKTKSGYSRLDLIRMWGRLEDGIGVVNDSHNVVNSC</sequence>
<reference evidence="2" key="2">
    <citation type="submission" date="2025-08" db="UniProtKB">
        <authorList>
            <consortium name="Ensembl"/>
        </authorList>
    </citation>
    <scope>IDENTIFICATION</scope>
</reference>
<dbReference type="eggNOG" id="KOG1116">
    <property type="taxonomic scope" value="Eukaryota"/>
</dbReference>
<evidence type="ECO:0000259" key="1">
    <source>
        <dbReference type="PROSITE" id="PS50146"/>
    </source>
</evidence>
<protein>
    <recommendedName>
        <fullName evidence="1">DAGKc domain-containing protein</fullName>
    </recommendedName>
</protein>
<dbReference type="GO" id="GO:0016020">
    <property type="term" value="C:membrane"/>
    <property type="evidence" value="ECO:0007669"/>
    <property type="project" value="TreeGrafter"/>
</dbReference>
<dbReference type="GO" id="GO:0046512">
    <property type="term" value="P:sphingosine biosynthetic process"/>
    <property type="evidence" value="ECO:0007669"/>
    <property type="project" value="TreeGrafter"/>
</dbReference>
<reference evidence="3" key="1">
    <citation type="submission" date="2003-08" db="EMBL/GenBank/DDBJ databases">
        <authorList>
            <person name="Birren B."/>
            <person name="Nusbaum C."/>
            <person name="Abebe A."/>
            <person name="Abouelleil A."/>
            <person name="Adekoya E."/>
            <person name="Ait-zahra M."/>
            <person name="Allen N."/>
            <person name="Allen T."/>
            <person name="An P."/>
            <person name="Anderson M."/>
            <person name="Anderson S."/>
            <person name="Arachchi H."/>
            <person name="Armbruster J."/>
            <person name="Bachantsang P."/>
            <person name="Baldwin J."/>
            <person name="Barry A."/>
            <person name="Bayul T."/>
            <person name="Blitshsteyn B."/>
            <person name="Bloom T."/>
            <person name="Blye J."/>
            <person name="Boguslavskiy L."/>
            <person name="Borowsky M."/>
            <person name="Boukhgalter B."/>
            <person name="Brunache A."/>
            <person name="Butler J."/>
            <person name="Calixte N."/>
            <person name="Calvo S."/>
            <person name="Camarata J."/>
            <person name="Campo K."/>
            <person name="Chang J."/>
            <person name="Cheshatsang Y."/>
            <person name="Citroen M."/>
            <person name="Collymore A."/>
            <person name="Considine T."/>
            <person name="Cook A."/>
            <person name="Cooke P."/>
            <person name="Corum B."/>
            <person name="Cuomo C."/>
            <person name="David R."/>
            <person name="Dawoe T."/>
            <person name="Degray S."/>
            <person name="Dodge S."/>
            <person name="Dooley K."/>
            <person name="Dorje P."/>
            <person name="Dorjee K."/>
            <person name="Dorris L."/>
            <person name="Duffey N."/>
            <person name="Dupes A."/>
            <person name="Elkins T."/>
            <person name="Engels R."/>
            <person name="Erickson J."/>
            <person name="Farina A."/>
            <person name="Faro S."/>
            <person name="Ferreira P."/>
            <person name="Fischer H."/>
            <person name="Fitzgerald M."/>
            <person name="Foley K."/>
            <person name="Gage D."/>
            <person name="Galagan J."/>
            <person name="Gearin G."/>
            <person name="Gnerre S."/>
            <person name="Gnirke A."/>
            <person name="Goyette A."/>
            <person name="Graham J."/>
            <person name="Grandbois E."/>
            <person name="Gyaltsen K."/>
            <person name="Hafez N."/>
            <person name="Hagopian D."/>
            <person name="Hagos B."/>
            <person name="Hall J."/>
            <person name="Hatcher B."/>
            <person name="Heller A."/>
            <person name="Higgins H."/>
            <person name="Honan T."/>
            <person name="Horn A."/>
            <person name="Houde N."/>
            <person name="Hughes L."/>
            <person name="Hulme W."/>
            <person name="Husby E."/>
            <person name="Iliev I."/>
            <person name="Jaffe D."/>
            <person name="Jones C."/>
            <person name="Kamal M."/>
            <person name="Kamat A."/>
            <person name="Kamvysselis M."/>
            <person name="Karlsson E."/>
            <person name="Kells C."/>
            <person name="Kieu A."/>
            <person name="Kisner P."/>
            <person name="Kodira C."/>
            <person name="Kulbokas E."/>
            <person name="Labutti K."/>
            <person name="Lama D."/>
            <person name="Landers T."/>
            <person name="Leger J."/>
            <person name="Levine S."/>
            <person name="Lewis D."/>
            <person name="Lewis T."/>
            <person name="Lindblad-toh K."/>
            <person name="Liu X."/>
            <person name="Lokyitsang T."/>
            <person name="Lokyitsang Y."/>
            <person name="Lucien O."/>
            <person name="Lui A."/>
            <person name="Ma L.J."/>
            <person name="Mabbitt R."/>
            <person name="Macdonald J."/>
            <person name="Maclean C."/>
            <person name="Major J."/>
            <person name="Manning J."/>
            <person name="Marabella R."/>
            <person name="Maru K."/>
            <person name="Matthews C."/>
            <person name="Mauceli E."/>
            <person name="Mccarthy M."/>
            <person name="Mcdonough S."/>
            <person name="Mcghee T."/>
            <person name="Meldrim J."/>
            <person name="Meneus L."/>
            <person name="Mesirov J."/>
            <person name="Mihalev A."/>
            <person name="Mihova T."/>
            <person name="Mikkelsen T."/>
            <person name="Mlenga V."/>
            <person name="Moru K."/>
            <person name="Mozes J."/>
            <person name="Mulrain L."/>
            <person name="Munson G."/>
            <person name="Naylor J."/>
            <person name="Newes C."/>
            <person name="Nguyen C."/>
            <person name="Nguyen N."/>
            <person name="Nguyen T."/>
            <person name="Nicol R."/>
            <person name="Nielsen C."/>
            <person name="Nizzari M."/>
            <person name="Norbu C."/>
            <person name="Norbu N."/>
            <person name="O'donnell P."/>
            <person name="Okoawo O."/>
            <person name="O'leary S."/>
            <person name="Omotosho B."/>
            <person name="O'neill K."/>
            <person name="Osman S."/>
            <person name="Parker S."/>
            <person name="Perrin D."/>
            <person name="Phunkhang P."/>
            <person name="Piqani B."/>
            <person name="Purcell S."/>
            <person name="Rachupka T."/>
            <person name="Ramasamy U."/>
            <person name="Rameau R."/>
            <person name="Ray V."/>
            <person name="Raymond C."/>
            <person name="Retta R."/>
            <person name="Richardson S."/>
            <person name="Rise C."/>
            <person name="Rodriguez J."/>
            <person name="Rogers J."/>
            <person name="Rogov P."/>
            <person name="Rutman M."/>
            <person name="Schupbach R."/>
            <person name="Seaman C."/>
            <person name="Settipalli S."/>
            <person name="Sharpe T."/>
            <person name="Sheridan J."/>
            <person name="Sherpa N."/>
            <person name="Shi J."/>
            <person name="Smirnov S."/>
            <person name="Smith C."/>
            <person name="Sougnez C."/>
            <person name="Spencer B."/>
            <person name="Stalker J."/>
            <person name="Stange-thomann N."/>
            <person name="Stavropoulos S."/>
            <person name="Stetson K."/>
            <person name="Stone C."/>
            <person name="Stone S."/>
            <person name="Stubbs M."/>
            <person name="Talamas J."/>
            <person name="Tchuinga P."/>
            <person name="Tenzing P."/>
            <person name="Tesfaye S."/>
            <person name="Theodore J."/>
            <person name="Thoulutsang Y."/>
            <person name="Topham K."/>
            <person name="Towey S."/>
            <person name="Tsamla T."/>
            <person name="Tsomo N."/>
            <person name="Vallee D."/>
            <person name="Vassiliev H."/>
            <person name="Venkataraman V."/>
            <person name="Vinson J."/>
            <person name="Vo A."/>
            <person name="Wade C."/>
            <person name="Wang S."/>
            <person name="Wangchuk T."/>
            <person name="Wangdi T."/>
            <person name="Whittaker C."/>
            <person name="Wilkinson J."/>
            <person name="Wu Y."/>
            <person name="Wyman D."/>
            <person name="Yadav S."/>
            <person name="Yang S."/>
            <person name="Yang X."/>
            <person name="Yeager S."/>
            <person name="Yee E."/>
            <person name="Young G."/>
            <person name="Zainoun J."/>
            <person name="Zembeck L."/>
            <person name="Zimmer A."/>
            <person name="Zody M."/>
            <person name="Lander E."/>
        </authorList>
    </citation>
    <scope>NUCLEOTIDE SEQUENCE [LARGE SCALE GENOMIC DNA]</scope>
</reference>
<dbReference type="FunCoup" id="H2ZQE6">
    <property type="interactions" value="14"/>
</dbReference>
<dbReference type="Gene3D" id="3.40.50.10330">
    <property type="entry name" value="Probable inorganic polyphosphate/atp-NAD kinase, domain 1"/>
    <property type="match status" value="1"/>
</dbReference>
<dbReference type="Proteomes" id="UP000007875">
    <property type="component" value="Unassembled WGS sequence"/>
</dbReference>
<accession>H2ZQE6</accession>
<keyword evidence="3" id="KW-1185">Reference proteome</keyword>
<dbReference type="InterPro" id="IPR001206">
    <property type="entry name" value="Diacylglycerol_kinase_cat_dom"/>
</dbReference>
<dbReference type="GeneTree" id="ENSGT00940000167991"/>
<dbReference type="SMART" id="SM00046">
    <property type="entry name" value="DAGKc"/>
    <property type="match status" value="1"/>
</dbReference>
<dbReference type="GO" id="GO:0001727">
    <property type="term" value="F:lipid kinase activity"/>
    <property type="evidence" value="ECO:0007669"/>
    <property type="project" value="TreeGrafter"/>
</dbReference>
<dbReference type="Ensembl" id="ENSCSAVT00000020025.1">
    <property type="protein sequence ID" value="ENSCSAVP00000019812.1"/>
    <property type="gene ID" value="ENSCSAVG00000011634.1"/>
</dbReference>
<dbReference type="PANTHER" id="PTHR12358">
    <property type="entry name" value="SPHINGOSINE KINASE"/>
    <property type="match status" value="1"/>
</dbReference>
<dbReference type="Pfam" id="PF00781">
    <property type="entry name" value="DAGK_cat"/>
    <property type="match status" value="1"/>
</dbReference>
<dbReference type="AlphaFoldDB" id="H2ZQE6"/>
<dbReference type="InParanoid" id="H2ZQE6"/>
<dbReference type="InterPro" id="IPR050187">
    <property type="entry name" value="Lipid_Phosphate_FormReg"/>
</dbReference>
<name>H2ZQE6_CIOSA</name>
<dbReference type="PROSITE" id="PS50146">
    <property type="entry name" value="DAGK"/>
    <property type="match status" value="1"/>
</dbReference>
<reference evidence="2" key="3">
    <citation type="submission" date="2025-09" db="UniProtKB">
        <authorList>
            <consortium name="Ensembl"/>
        </authorList>
    </citation>
    <scope>IDENTIFICATION</scope>
</reference>
<dbReference type="GO" id="GO:0005737">
    <property type="term" value="C:cytoplasm"/>
    <property type="evidence" value="ECO:0007669"/>
    <property type="project" value="TreeGrafter"/>
</dbReference>
<dbReference type="HOGENOM" id="CLU_013399_1_0_1"/>
<organism evidence="2 3">
    <name type="scientific">Ciona savignyi</name>
    <name type="common">Pacific transparent sea squirt</name>
    <dbReference type="NCBI Taxonomy" id="51511"/>
    <lineage>
        <taxon>Eukaryota</taxon>
        <taxon>Metazoa</taxon>
        <taxon>Chordata</taxon>
        <taxon>Tunicata</taxon>
        <taxon>Ascidiacea</taxon>
        <taxon>Phlebobranchia</taxon>
        <taxon>Cionidae</taxon>
        <taxon>Ciona</taxon>
    </lineage>
</organism>
<feature type="domain" description="DAGKc" evidence="1">
    <location>
        <begin position="60"/>
        <end position="206"/>
    </location>
</feature>
<evidence type="ECO:0000313" key="3">
    <source>
        <dbReference type="Proteomes" id="UP000007875"/>
    </source>
</evidence>
<dbReference type="SUPFAM" id="SSF111331">
    <property type="entry name" value="NAD kinase/diacylglycerol kinase-like"/>
    <property type="match status" value="1"/>
</dbReference>
<dbReference type="Gene3D" id="2.60.200.40">
    <property type="match status" value="1"/>
</dbReference>
<proteinExistence type="predicted"/>
<evidence type="ECO:0000313" key="2">
    <source>
        <dbReference type="Ensembl" id="ENSCSAVP00000019812.1"/>
    </source>
</evidence>
<dbReference type="OMA" id="TMGNFYA"/>
<dbReference type="InterPro" id="IPR016064">
    <property type="entry name" value="NAD/diacylglycerol_kinase_sf"/>
</dbReference>
<dbReference type="PANTHER" id="PTHR12358:SF112">
    <property type="entry name" value="LD11247P-RELATED"/>
    <property type="match status" value="1"/>
</dbReference>